<dbReference type="RefSeq" id="WP_012536786.1">
    <property type="nucleotide sequence ID" value="NZ_AP025160.1"/>
</dbReference>
<dbReference type="InterPro" id="IPR000064">
    <property type="entry name" value="NLP_P60_dom"/>
</dbReference>
<evidence type="ECO:0000256" key="1">
    <source>
        <dbReference type="ARBA" id="ARBA00007074"/>
    </source>
</evidence>
<dbReference type="AlphaFoldDB" id="A0A2W1KGP4"/>
<dbReference type="PANTHER" id="PTHR47053">
    <property type="entry name" value="MUREIN DD-ENDOPEPTIDASE MEPH-RELATED"/>
    <property type="match status" value="1"/>
</dbReference>
<comment type="similarity">
    <text evidence="1">Belongs to the peptidase C40 family.</text>
</comment>
<dbReference type="PROSITE" id="PS51935">
    <property type="entry name" value="NLPC_P60"/>
    <property type="match status" value="1"/>
</dbReference>
<dbReference type="PANTHER" id="PTHR47053:SF1">
    <property type="entry name" value="MUREIN DD-ENDOPEPTIDASE MEPH-RELATED"/>
    <property type="match status" value="1"/>
</dbReference>
<dbReference type="SUPFAM" id="SSF54001">
    <property type="entry name" value="Cysteine proteinases"/>
    <property type="match status" value="1"/>
</dbReference>
<protein>
    <submittedName>
        <fullName evidence="6">NlpC/P60 family protein</fullName>
    </submittedName>
</protein>
<evidence type="ECO:0000313" key="7">
    <source>
        <dbReference type="Proteomes" id="UP000248886"/>
    </source>
</evidence>
<dbReference type="GO" id="GO:0006508">
    <property type="term" value="P:proteolysis"/>
    <property type="evidence" value="ECO:0007669"/>
    <property type="project" value="UniProtKB-KW"/>
</dbReference>
<dbReference type="Gene3D" id="3.90.1720.10">
    <property type="entry name" value="endopeptidase domain like (from Nostoc punctiforme)"/>
    <property type="match status" value="1"/>
</dbReference>
<dbReference type="EMBL" id="QKQP01000001">
    <property type="protein sequence ID" value="PZD81562.1"/>
    <property type="molecule type" value="Genomic_DNA"/>
</dbReference>
<dbReference type="PROSITE" id="PS51257">
    <property type="entry name" value="PROKAR_LIPOPROTEIN"/>
    <property type="match status" value="1"/>
</dbReference>
<organism evidence="6 7">
    <name type="scientific">Acidithiobacillus ferrooxidans</name>
    <name type="common">Thiobacillus ferrooxidans</name>
    <dbReference type="NCBI Taxonomy" id="920"/>
    <lineage>
        <taxon>Bacteria</taxon>
        <taxon>Pseudomonadati</taxon>
        <taxon>Pseudomonadota</taxon>
        <taxon>Acidithiobacillia</taxon>
        <taxon>Acidithiobacillales</taxon>
        <taxon>Acidithiobacillaceae</taxon>
        <taxon>Acidithiobacillus</taxon>
    </lineage>
</organism>
<evidence type="ECO:0000256" key="2">
    <source>
        <dbReference type="ARBA" id="ARBA00022670"/>
    </source>
</evidence>
<evidence type="ECO:0000313" key="6">
    <source>
        <dbReference type="EMBL" id="PZD81562.1"/>
    </source>
</evidence>
<name>A0A2W1KGP4_ACIFR</name>
<gene>
    <name evidence="6" type="ORF">DN052_00305</name>
</gene>
<feature type="domain" description="NlpC/P60" evidence="5">
    <location>
        <begin position="55"/>
        <end position="178"/>
    </location>
</feature>
<accession>A0A2W1KGP4</accession>
<dbReference type="Proteomes" id="UP000248886">
    <property type="component" value="Unassembled WGS sequence"/>
</dbReference>
<reference evidence="6 7" key="1">
    <citation type="submission" date="2018-06" db="EMBL/GenBank/DDBJ databases">
        <title>Draft sequence of Acidithiobacillus ferrooxidans CCM 4253.</title>
        <authorList>
            <person name="Moya-Beltran A."/>
            <person name="Castro M."/>
            <person name="Covarrubias P.C."/>
            <person name="Issotta F."/>
            <person name="Janiczek O."/>
            <person name="Mandl M."/>
            <person name="Kucera J."/>
            <person name="Quatrini R."/>
        </authorList>
    </citation>
    <scope>NUCLEOTIDE SEQUENCE [LARGE SCALE GENOMIC DNA]</scope>
    <source>
        <strain evidence="6 7">CCM 4253</strain>
    </source>
</reference>
<evidence type="ECO:0000256" key="4">
    <source>
        <dbReference type="ARBA" id="ARBA00022807"/>
    </source>
</evidence>
<evidence type="ECO:0000256" key="3">
    <source>
        <dbReference type="ARBA" id="ARBA00022801"/>
    </source>
</evidence>
<dbReference type="Pfam" id="PF00877">
    <property type="entry name" value="NLPC_P60"/>
    <property type="match status" value="1"/>
</dbReference>
<keyword evidence="2" id="KW-0645">Protease</keyword>
<evidence type="ECO:0000259" key="5">
    <source>
        <dbReference type="PROSITE" id="PS51935"/>
    </source>
</evidence>
<dbReference type="GO" id="GO:0008234">
    <property type="term" value="F:cysteine-type peptidase activity"/>
    <property type="evidence" value="ECO:0007669"/>
    <property type="project" value="UniProtKB-KW"/>
</dbReference>
<keyword evidence="3" id="KW-0378">Hydrolase</keyword>
<dbReference type="OMA" id="WKRAYWQ"/>
<keyword evidence="4" id="KW-0788">Thiol protease</keyword>
<comment type="caution">
    <text evidence="6">The sequence shown here is derived from an EMBL/GenBank/DDBJ whole genome shotgun (WGS) entry which is preliminary data.</text>
</comment>
<dbReference type="InterPro" id="IPR038765">
    <property type="entry name" value="Papain-like_cys_pep_sf"/>
</dbReference>
<dbReference type="OrthoDB" id="9807055at2"/>
<proteinExistence type="inferred from homology"/>
<sequence length="188" mass="20419">MRKQHVMSPVGSVKRGGGLLLLLTMTLSGCATMTPPPAVRSSDNASSAYDNRAETTILDAVLVHTIAEIGKPYQWGGDNPRTGFDCSGFIQYVLRRAGVNIPRTSFAQAAALPSVNPRRIRPGDLVFFNTMGQPFSHVGIYIGGDQFVSALNPRQGVAVQSLRIPYWAERLDGVRRPMPPELLAMRAP</sequence>
<dbReference type="InterPro" id="IPR051202">
    <property type="entry name" value="Peptidase_C40"/>
</dbReference>